<dbReference type="CDD" id="cd00075">
    <property type="entry name" value="HATPase"/>
    <property type="match status" value="1"/>
</dbReference>
<comment type="subcellular location">
    <subcellularLocation>
        <location evidence="2">Cell membrane</location>
    </subcellularLocation>
</comment>
<organism evidence="10 11">
    <name type="scientific">Umezawaea tangerina</name>
    <dbReference type="NCBI Taxonomy" id="84725"/>
    <lineage>
        <taxon>Bacteria</taxon>
        <taxon>Bacillati</taxon>
        <taxon>Actinomycetota</taxon>
        <taxon>Actinomycetes</taxon>
        <taxon>Pseudonocardiales</taxon>
        <taxon>Pseudonocardiaceae</taxon>
        <taxon>Umezawaea</taxon>
    </lineage>
</organism>
<dbReference type="PANTHER" id="PTHR43711:SF1">
    <property type="entry name" value="HISTIDINE KINASE 1"/>
    <property type="match status" value="1"/>
</dbReference>
<evidence type="ECO:0000256" key="4">
    <source>
        <dbReference type="ARBA" id="ARBA00022553"/>
    </source>
</evidence>
<reference evidence="10 11" key="1">
    <citation type="submission" date="2018-03" db="EMBL/GenBank/DDBJ databases">
        <title>Genomic Encyclopedia of Archaeal and Bacterial Type Strains, Phase II (KMG-II): from individual species to whole genera.</title>
        <authorList>
            <person name="Goeker M."/>
        </authorList>
    </citation>
    <scope>NUCLEOTIDE SEQUENCE [LARGE SCALE GENOMIC DNA]</scope>
    <source>
        <strain evidence="10 11">DSM 44720</strain>
    </source>
</reference>
<dbReference type="Gene3D" id="1.10.287.130">
    <property type="match status" value="1"/>
</dbReference>
<comment type="caution">
    <text evidence="10">The sequence shown here is derived from an EMBL/GenBank/DDBJ whole genome shotgun (WGS) entry which is preliminary data.</text>
</comment>
<name>A0A2T0TB11_9PSEU</name>
<dbReference type="Proteomes" id="UP000239494">
    <property type="component" value="Unassembled WGS sequence"/>
</dbReference>
<evidence type="ECO:0000256" key="5">
    <source>
        <dbReference type="ARBA" id="ARBA00022679"/>
    </source>
</evidence>
<protein>
    <recommendedName>
        <fullName evidence="3">histidine kinase</fullName>
        <ecNumber evidence="3">2.7.13.3</ecNumber>
    </recommendedName>
</protein>
<keyword evidence="6" id="KW-0418">Kinase</keyword>
<feature type="domain" description="Histidine kinase" evidence="9">
    <location>
        <begin position="74"/>
        <end position="289"/>
    </location>
</feature>
<dbReference type="InterPro" id="IPR003594">
    <property type="entry name" value="HATPase_dom"/>
</dbReference>
<dbReference type="SMART" id="SM00387">
    <property type="entry name" value="HATPase_c"/>
    <property type="match status" value="1"/>
</dbReference>
<sequence>MHKWAWSGAVAGAALAGPVLAWSVGSLWAVVAVVLPAGVAVLAVRAAERRAAGLGAELAEARRTAAARADLVAAVSHDVRTPLAMVKVAADLLLQGTPGEVNERQRRFLTTISDQADQTIAIAEDLLVQSRIEAGMFAARLAPVDLNRLVADAVRGLRPLAEQRDQRITVDLPRLPPVVTADERLVTRAIVNLSTNAMRFTANGGMVVLRVIDNDDSAVISVTDDGAGMTPQAREKLFRPFVSGAPLADGTGLGLVLTRQIALLHGGRLLVDTTPRRGTTIMLRLPHRRNP</sequence>
<dbReference type="PROSITE" id="PS50109">
    <property type="entry name" value="HIS_KIN"/>
    <property type="match status" value="1"/>
</dbReference>
<dbReference type="InterPro" id="IPR004358">
    <property type="entry name" value="Sig_transdc_His_kin-like_C"/>
</dbReference>
<evidence type="ECO:0000313" key="11">
    <source>
        <dbReference type="Proteomes" id="UP000239494"/>
    </source>
</evidence>
<dbReference type="RefSeq" id="WP_146174788.1">
    <property type="nucleotide sequence ID" value="NZ_PVTF01000004.1"/>
</dbReference>
<evidence type="ECO:0000256" key="8">
    <source>
        <dbReference type="SAM" id="Phobius"/>
    </source>
</evidence>
<gene>
    <name evidence="10" type="ORF">CLV43_104671</name>
</gene>
<evidence type="ECO:0000256" key="7">
    <source>
        <dbReference type="ARBA" id="ARBA00023012"/>
    </source>
</evidence>
<keyword evidence="11" id="KW-1185">Reference proteome</keyword>
<keyword evidence="7" id="KW-0902">Two-component regulatory system</keyword>
<evidence type="ECO:0000256" key="3">
    <source>
        <dbReference type="ARBA" id="ARBA00012438"/>
    </source>
</evidence>
<dbReference type="Gene3D" id="3.30.565.10">
    <property type="entry name" value="Histidine kinase-like ATPase, C-terminal domain"/>
    <property type="match status" value="1"/>
</dbReference>
<dbReference type="Pfam" id="PF02518">
    <property type="entry name" value="HATPase_c"/>
    <property type="match status" value="1"/>
</dbReference>
<keyword evidence="8" id="KW-0472">Membrane</keyword>
<dbReference type="InterPro" id="IPR050736">
    <property type="entry name" value="Sensor_HK_Regulatory"/>
</dbReference>
<keyword evidence="8" id="KW-1133">Transmembrane helix</keyword>
<dbReference type="OrthoDB" id="340764at2"/>
<dbReference type="PANTHER" id="PTHR43711">
    <property type="entry name" value="TWO-COMPONENT HISTIDINE KINASE"/>
    <property type="match status" value="1"/>
</dbReference>
<dbReference type="SUPFAM" id="SSF47384">
    <property type="entry name" value="Homodimeric domain of signal transducing histidine kinase"/>
    <property type="match status" value="1"/>
</dbReference>
<dbReference type="EMBL" id="PVTF01000004">
    <property type="protein sequence ID" value="PRY42834.1"/>
    <property type="molecule type" value="Genomic_DNA"/>
</dbReference>
<dbReference type="InterPro" id="IPR005467">
    <property type="entry name" value="His_kinase_dom"/>
</dbReference>
<evidence type="ECO:0000259" key="9">
    <source>
        <dbReference type="PROSITE" id="PS50109"/>
    </source>
</evidence>
<dbReference type="SUPFAM" id="SSF55874">
    <property type="entry name" value="ATPase domain of HSP90 chaperone/DNA topoisomerase II/histidine kinase"/>
    <property type="match status" value="1"/>
</dbReference>
<accession>A0A2T0TB11</accession>
<dbReference type="Pfam" id="PF00512">
    <property type="entry name" value="HisKA"/>
    <property type="match status" value="1"/>
</dbReference>
<evidence type="ECO:0000256" key="2">
    <source>
        <dbReference type="ARBA" id="ARBA00004236"/>
    </source>
</evidence>
<evidence type="ECO:0000313" key="10">
    <source>
        <dbReference type="EMBL" id="PRY42834.1"/>
    </source>
</evidence>
<evidence type="ECO:0000256" key="6">
    <source>
        <dbReference type="ARBA" id="ARBA00022777"/>
    </source>
</evidence>
<keyword evidence="5" id="KW-0808">Transferase</keyword>
<proteinExistence type="predicted"/>
<dbReference type="AlphaFoldDB" id="A0A2T0TB11"/>
<dbReference type="CDD" id="cd00082">
    <property type="entry name" value="HisKA"/>
    <property type="match status" value="1"/>
</dbReference>
<dbReference type="InterPro" id="IPR036890">
    <property type="entry name" value="HATPase_C_sf"/>
</dbReference>
<dbReference type="InterPro" id="IPR036097">
    <property type="entry name" value="HisK_dim/P_sf"/>
</dbReference>
<keyword evidence="8" id="KW-0812">Transmembrane</keyword>
<evidence type="ECO:0000256" key="1">
    <source>
        <dbReference type="ARBA" id="ARBA00000085"/>
    </source>
</evidence>
<dbReference type="InterPro" id="IPR003661">
    <property type="entry name" value="HisK_dim/P_dom"/>
</dbReference>
<dbReference type="GO" id="GO:0000155">
    <property type="term" value="F:phosphorelay sensor kinase activity"/>
    <property type="evidence" value="ECO:0007669"/>
    <property type="project" value="InterPro"/>
</dbReference>
<dbReference type="EC" id="2.7.13.3" evidence="3"/>
<comment type="catalytic activity">
    <reaction evidence="1">
        <text>ATP + protein L-histidine = ADP + protein N-phospho-L-histidine.</text>
        <dbReference type="EC" id="2.7.13.3"/>
    </reaction>
</comment>
<keyword evidence="4" id="KW-0597">Phosphoprotein</keyword>
<dbReference type="PRINTS" id="PR00344">
    <property type="entry name" value="BCTRLSENSOR"/>
</dbReference>
<dbReference type="SMART" id="SM00388">
    <property type="entry name" value="HisKA"/>
    <property type="match status" value="1"/>
</dbReference>
<dbReference type="GO" id="GO:0005886">
    <property type="term" value="C:plasma membrane"/>
    <property type="evidence" value="ECO:0007669"/>
    <property type="project" value="UniProtKB-SubCell"/>
</dbReference>
<feature type="transmembrane region" description="Helical" evidence="8">
    <location>
        <begin position="26"/>
        <end position="44"/>
    </location>
</feature>